<evidence type="ECO:0000313" key="7">
    <source>
        <dbReference type="EMBL" id="QHT12191.1"/>
    </source>
</evidence>
<dbReference type="InterPro" id="IPR036869">
    <property type="entry name" value="J_dom_sf"/>
</dbReference>
<keyword evidence="2" id="KW-0677">Repeat</keyword>
<keyword evidence="1" id="KW-0479">Metal-binding</keyword>
<name>A0A6C0D6M9_9ZZZZ</name>
<dbReference type="CDD" id="cd10747">
    <property type="entry name" value="DnaJ_C"/>
    <property type="match status" value="1"/>
</dbReference>
<dbReference type="SUPFAM" id="SSF49493">
    <property type="entry name" value="HSP40/DnaJ peptide-binding domain"/>
    <property type="match status" value="2"/>
</dbReference>
<dbReference type="PANTHER" id="PTHR43888">
    <property type="entry name" value="DNAJ-LIKE-2, ISOFORM A-RELATED"/>
    <property type="match status" value="1"/>
</dbReference>
<dbReference type="GO" id="GO:0030544">
    <property type="term" value="F:Hsp70 protein binding"/>
    <property type="evidence" value="ECO:0007669"/>
    <property type="project" value="InterPro"/>
</dbReference>
<sequence length="361" mass="39932">MTEDLYGVLGVNRSSSDEEIRKAYRKLSLTHHPDKGGEVQQFHKIQKAYETLSDEKKRHMYDTMGVIEGETDENSTGAPDLASMFMNMMGGGGGFGFSFPGMGSMGSMGSGNVSRKRQKAPSKLHEIPVSLHDFYHGKHLKIQFERQKFCIGCKGEGSTNFSNCTPCNGRGVVEQIMSVGPGMHAIARQPCGSCNGNGKTPIGKCDKCNGKKFFSQEKVLDIRIEPGMKSGDNLVFNNECSDDSNYIEPGDVHIAFTEADENLNIERKGNDLHSTCKISFTESLLGIKYILRNHPNHPSGLNITIPKGTLNNEVITIDNEGMPKRNTKLFGNLYLKIEVTVSAKEKQILETHSDEIRKLFT</sequence>
<dbReference type="InterPro" id="IPR008971">
    <property type="entry name" value="HSP40/DnaJ_pept-bd"/>
</dbReference>
<dbReference type="GO" id="GO:0051082">
    <property type="term" value="F:unfolded protein binding"/>
    <property type="evidence" value="ECO:0007669"/>
    <property type="project" value="InterPro"/>
</dbReference>
<dbReference type="SUPFAM" id="SSF46565">
    <property type="entry name" value="Chaperone J-domain"/>
    <property type="match status" value="1"/>
</dbReference>
<dbReference type="InterPro" id="IPR018253">
    <property type="entry name" value="DnaJ_domain_CS"/>
</dbReference>
<dbReference type="PRINTS" id="PR00625">
    <property type="entry name" value="JDOMAIN"/>
</dbReference>
<keyword evidence="3" id="KW-0863">Zinc-finger</keyword>
<dbReference type="InterPro" id="IPR001623">
    <property type="entry name" value="DnaJ_domain"/>
</dbReference>
<accession>A0A6C0D6M9</accession>
<proteinExistence type="predicted"/>
<dbReference type="SUPFAM" id="SSF57938">
    <property type="entry name" value="DnaJ/Hsp40 cysteine-rich domain"/>
    <property type="match status" value="1"/>
</dbReference>
<evidence type="ECO:0000259" key="6">
    <source>
        <dbReference type="PROSITE" id="PS51188"/>
    </source>
</evidence>
<dbReference type="Pfam" id="PF00684">
    <property type="entry name" value="DnaJ_CXXCXGXG"/>
    <property type="match status" value="1"/>
</dbReference>
<dbReference type="Pfam" id="PF00226">
    <property type="entry name" value="DnaJ"/>
    <property type="match status" value="1"/>
</dbReference>
<dbReference type="Gene3D" id="2.60.260.20">
    <property type="entry name" value="Urease metallochaperone UreE, N-terminal domain"/>
    <property type="match status" value="2"/>
</dbReference>
<feature type="domain" description="CR-type" evidence="6">
    <location>
        <begin position="137"/>
        <end position="217"/>
    </location>
</feature>
<dbReference type="SMART" id="SM00271">
    <property type="entry name" value="DnaJ"/>
    <property type="match status" value="1"/>
</dbReference>
<dbReference type="InterPro" id="IPR001305">
    <property type="entry name" value="HSP_DnaJ_Cys-rich_dom"/>
</dbReference>
<dbReference type="InterPro" id="IPR002939">
    <property type="entry name" value="DnaJ_C"/>
</dbReference>
<evidence type="ECO:0000256" key="2">
    <source>
        <dbReference type="ARBA" id="ARBA00022737"/>
    </source>
</evidence>
<evidence type="ECO:0000256" key="4">
    <source>
        <dbReference type="ARBA" id="ARBA00022833"/>
    </source>
</evidence>
<dbReference type="PROSITE" id="PS51188">
    <property type="entry name" value="ZF_CR"/>
    <property type="match status" value="1"/>
</dbReference>
<reference evidence="7" key="1">
    <citation type="journal article" date="2020" name="Nature">
        <title>Giant virus diversity and host interactions through global metagenomics.</title>
        <authorList>
            <person name="Schulz F."/>
            <person name="Roux S."/>
            <person name="Paez-Espino D."/>
            <person name="Jungbluth S."/>
            <person name="Walsh D.A."/>
            <person name="Denef V.J."/>
            <person name="McMahon K.D."/>
            <person name="Konstantinidis K.T."/>
            <person name="Eloe-Fadrosh E.A."/>
            <person name="Kyrpides N.C."/>
            <person name="Woyke T."/>
        </authorList>
    </citation>
    <scope>NUCLEOTIDE SEQUENCE</scope>
    <source>
        <strain evidence="7">GVMAG-M-3300023174-129</strain>
    </source>
</reference>
<feature type="domain" description="J" evidence="5">
    <location>
        <begin position="4"/>
        <end position="65"/>
    </location>
</feature>
<dbReference type="GO" id="GO:0008270">
    <property type="term" value="F:zinc ion binding"/>
    <property type="evidence" value="ECO:0007669"/>
    <property type="project" value="UniProtKB-KW"/>
</dbReference>
<evidence type="ECO:0000256" key="3">
    <source>
        <dbReference type="ARBA" id="ARBA00022771"/>
    </source>
</evidence>
<dbReference type="Gene3D" id="2.10.230.10">
    <property type="entry name" value="Heat shock protein DnaJ, cysteine-rich domain"/>
    <property type="match status" value="1"/>
</dbReference>
<dbReference type="Pfam" id="PF01556">
    <property type="entry name" value="DnaJ_C"/>
    <property type="match status" value="1"/>
</dbReference>
<evidence type="ECO:0000256" key="1">
    <source>
        <dbReference type="ARBA" id="ARBA00022723"/>
    </source>
</evidence>
<protein>
    <recommendedName>
        <fullName evidence="8">J domain-containing protein</fullName>
    </recommendedName>
</protein>
<evidence type="ECO:0000259" key="5">
    <source>
        <dbReference type="PROSITE" id="PS50076"/>
    </source>
</evidence>
<organism evidence="7">
    <name type="scientific">viral metagenome</name>
    <dbReference type="NCBI Taxonomy" id="1070528"/>
    <lineage>
        <taxon>unclassified sequences</taxon>
        <taxon>metagenomes</taxon>
        <taxon>organismal metagenomes</taxon>
    </lineage>
</organism>
<dbReference type="GO" id="GO:0006457">
    <property type="term" value="P:protein folding"/>
    <property type="evidence" value="ECO:0007669"/>
    <property type="project" value="InterPro"/>
</dbReference>
<dbReference type="Gene3D" id="1.10.287.110">
    <property type="entry name" value="DnaJ domain"/>
    <property type="match status" value="1"/>
</dbReference>
<evidence type="ECO:0008006" key="8">
    <source>
        <dbReference type="Google" id="ProtNLM"/>
    </source>
</evidence>
<dbReference type="CDD" id="cd06257">
    <property type="entry name" value="DnaJ"/>
    <property type="match status" value="1"/>
</dbReference>
<dbReference type="PROSITE" id="PS50076">
    <property type="entry name" value="DNAJ_2"/>
    <property type="match status" value="1"/>
</dbReference>
<keyword evidence="4" id="KW-0862">Zinc</keyword>
<dbReference type="InterPro" id="IPR036410">
    <property type="entry name" value="HSP_DnaJ_Cys-rich_dom_sf"/>
</dbReference>
<dbReference type="PROSITE" id="PS00636">
    <property type="entry name" value="DNAJ_1"/>
    <property type="match status" value="1"/>
</dbReference>
<dbReference type="AlphaFoldDB" id="A0A6C0D6M9"/>
<dbReference type="EMBL" id="MN739542">
    <property type="protein sequence ID" value="QHT12191.1"/>
    <property type="molecule type" value="Genomic_DNA"/>
</dbReference>
<dbReference type="InterPro" id="IPR044713">
    <property type="entry name" value="DNJA1/2-like"/>
</dbReference>
<dbReference type="CDD" id="cd10719">
    <property type="entry name" value="DnaJ_zf"/>
    <property type="match status" value="1"/>
</dbReference>
<dbReference type="FunFam" id="2.10.230.10:FF:000001">
    <property type="entry name" value="DnaJ subfamily A member 2"/>
    <property type="match status" value="1"/>
</dbReference>